<comment type="caution">
    <text evidence="4">The sequence shown here is derived from an EMBL/GenBank/DDBJ whole genome shotgun (WGS) entry which is preliminary data.</text>
</comment>
<evidence type="ECO:0000256" key="3">
    <source>
        <dbReference type="SAM" id="SignalP"/>
    </source>
</evidence>
<evidence type="ECO:0000313" key="5">
    <source>
        <dbReference type="Proteomes" id="UP000649345"/>
    </source>
</evidence>
<evidence type="ECO:0000313" key="4">
    <source>
        <dbReference type="EMBL" id="MBC5661038.1"/>
    </source>
</evidence>
<keyword evidence="2" id="KW-1133">Transmembrane helix</keyword>
<dbReference type="AlphaFoldDB" id="A0A923LEB5"/>
<accession>A0A923LEB5</accession>
<evidence type="ECO:0008006" key="6">
    <source>
        <dbReference type="Google" id="ProtNLM"/>
    </source>
</evidence>
<dbReference type="RefSeq" id="WP_186873978.1">
    <property type="nucleotide sequence ID" value="NZ_JACOOR010000010.1"/>
</dbReference>
<evidence type="ECO:0000256" key="2">
    <source>
        <dbReference type="SAM" id="Phobius"/>
    </source>
</evidence>
<keyword evidence="2" id="KW-0472">Membrane</keyword>
<feature type="compositionally biased region" description="Low complexity" evidence="1">
    <location>
        <begin position="107"/>
        <end position="135"/>
    </location>
</feature>
<feature type="chain" id="PRO_5039730520" description="LPXTG cell wall anchor domain-containing protein" evidence="3">
    <location>
        <begin position="29"/>
        <end position="255"/>
    </location>
</feature>
<feature type="region of interest" description="Disordered" evidence="1">
    <location>
        <begin position="89"/>
        <end position="137"/>
    </location>
</feature>
<proteinExistence type="predicted"/>
<sequence length="255" mass="26344">MKAKTRKTISYVLASALILGGTFCTLSAKGLSAQAAGTTYRVLSGGDVNHPYGSSSGLDLLVEAPCEELTGILVNGQALDPSLYSTAAASNSSKPAKSDTAAPSQEPSATTVAPVETTPAPPATSGAPATSMPTSYSITDSERPIAQESFLQSFCTALKNAFTGITAEAASSRCTKVHIKADYLNSMPNGTHTVTLTYVNGQAVTTFSISDSPVVAQDAVPKTGVAQYSEIFGILAIAAGLAVIYFERKRRIHAE</sequence>
<dbReference type="EMBL" id="JACOOR010000010">
    <property type="protein sequence ID" value="MBC5661038.1"/>
    <property type="molecule type" value="Genomic_DNA"/>
</dbReference>
<keyword evidence="2" id="KW-0812">Transmembrane</keyword>
<name>A0A923LEB5_9FIRM</name>
<feature type="signal peptide" evidence="3">
    <location>
        <begin position="1"/>
        <end position="28"/>
    </location>
</feature>
<keyword evidence="5" id="KW-1185">Reference proteome</keyword>
<protein>
    <recommendedName>
        <fullName evidence="6">LPXTG cell wall anchor domain-containing protein</fullName>
    </recommendedName>
</protein>
<evidence type="ECO:0000256" key="1">
    <source>
        <dbReference type="SAM" id="MobiDB-lite"/>
    </source>
</evidence>
<feature type="transmembrane region" description="Helical" evidence="2">
    <location>
        <begin position="225"/>
        <end position="246"/>
    </location>
</feature>
<keyword evidence="3" id="KW-0732">Signal</keyword>
<gene>
    <name evidence="4" type="ORF">H8S44_14880</name>
</gene>
<organism evidence="4 5">
    <name type="scientific">Anaerosacchariphilus hominis</name>
    <dbReference type="NCBI Taxonomy" id="2763017"/>
    <lineage>
        <taxon>Bacteria</taxon>
        <taxon>Bacillati</taxon>
        <taxon>Bacillota</taxon>
        <taxon>Clostridia</taxon>
        <taxon>Lachnospirales</taxon>
        <taxon>Lachnospiraceae</taxon>
        <taxon>Anaerosacchariphilus</taxon>
    </lineage>
</organism>
<dbReference type="Proteomes" id="UP000649345">
    <property type="component" value="Unassembled WGS sequence"/>
</dbReference>
<reference evidence="4" key="1">
    <citation type="submission" date="2020-08" db="EMBL/GenBank/DDBJ databases">
        <title>Genome public.</title>
        <authorList>
            <person name="Liu C."/>
            <person name="Sun Q."/>
        </authorList>
    </citation>
    <scope>NUCLEOTIDE SEQUENCE</scope>
    <source>
        <strain evidence="4">NSJ-68</strain>
    </source>
</reference>